<feature type="domain" description="Glycosyl transferase family 1" evidence="2">
    <location>
        <begin position="219"/>
        <end position="377"/>
    </location>
</feature>
<evidence type="ECO:0000259" key="2">
    <source>
        <dbReference type="Pfam" id="PF00534"/>
    </source>
</evidence>
<dbReference type="EC" id="2.4.1.250" evidence="4"/>
<dbReference type="PANTHER" id="PTHR46401:SF2">
    <property type="entry name" value="GLYCOSYLTRANSFERASE WBBK-RELATED"/>
    <property type="match status" value="1"/>
</dbReference>
<dbReference type="Proteomes" id="UP000276437">
    <property type="component" value="Chromosome"/>
</dbReference>
<dbReference type="GO" id="GO:0102710">
    <property type="term" value="F:D-inositol-3-phosphate glycosyltransferase activity"/>
    <property type="evidence" value="ECO:0007669"/>
    <property type="project" value="UniProtKB-EC"/>
</dbReference>
<dbReference type="KEGG" id="mana:MAMMFC1_02341"/>
<keyword evidence="4" id="KW-0328">Glycosyltransferase</keyword>
<evidence type="ECO:0000256" key="1">
    <source>
        <dbReference type="ARBA" id="ARBA00022679"/>
    </source>
</evidence>
<dbReference type="AlphaFoldDB" id="A0A348AKQ9"/>
<proteinExistence type="predicted"/>
<gene>
    <name evidence="4" type="primary">mshA_8</name>
    <name evidence="4" type="ORF">MAMMFC1_02341</name>
</gene>
<dbReference type="PANTHER" id="PTHR46401">
    <property type="entry name" value="GLYCOSYLTRANSFERASE WBBK-RELATED"/>
    <property type="match status" value="1"/>
</dbReference>
<evidence type="ECO:0000259" key="3">
    <source>
        <dbReference type="Pfam" id="PF12000"/>
    </source>
</evidence>
<dbReference type="RefSeq" id="WP_126308647.1">
    <property type="nucleotide sequence ID" value="NZ_AP018449.1"/>
</dbReference>
<dbReference type="EMBL" id="AP018449">
    <property type="protein sequence ID" value="BBB91657.1"/>
    <property type="molecule type" value="Genomic_DNA"/>
</dbReference>
<evidence type="ECO:0000313" key="4">
    <source>
        <dbReference type="EMBL" id="BBB91657.1"/>
    </source>
</evidence>
<name>A0A348AKQ9_9FIRM</name>
<dbReference type="InterPro" id="IPR001296">
    <property type="entry name" value="Glyco_trans_1"/>
</dbReference>
<feature type="domain" description="Glycosyl transferase family 4" evidence="3">
    <location>
        <begin position="27"/>
        <end position="190"/>
    </location>
</feature>
<organism evidence="4 5">
    <name type="scientific">Methylomusa anaerophila</name>
    <dbReference type="NCBI Taxonomy" id="1930071"/>
    <lineage>
        <taxon>Bacteria</taxon>
        <taxon>Bacillati</taxon>
        <taxon>Bacillota</taxon>
        <taxon>Negativicutes</taxon>
        <taxon>Selenomonadales</taxon>
        <taxon>Sporomusaceae</taxon>
        <taxon>Methylomusa</taxon>
    </lineage>
</organism>
<dbReference type="OrthoDB" id="5416057at2"/>
<evidence type="ECO:0000313" key="5">
    <source>
        <dbReference type="Proteomes" id="UP000276437"/>
    </source>
</evidence>
<dbReference type="SUPFAM" id="SSF53756">
    <property type="entry name" value="UDP-Glycosyltransferase/glycogen phosphorylase"/>
    <property type="match status" value="1"/>
</dbReference>
<keyword evidence="1 4" id="KW-0808">Transferase</keyword>
<protein>
    <submittedName>
        <fullName evidence="4">D-inositol-3-phosphate glycosyltransferase</fullName>
        <ecNumber evidence="4">2.4.1.250</ecNumber>
    </submittedName>
</protein>
<dbReference type="InterPro" id="IPR022623">
    <property type="entry name" value="Glyco_trans_4"/>
</dbReference>
<dbReference type="Pfam" id="PF00534">
    <property type="entry name" value="Glycos_transf_1"/>
    <property type="match status" value="1"/>
</dbReference>
<accession>A0A348AKQ9</accession>
<dbReference type="GO" id="GO:0009103">
    <property type="term" value="P:lipopolysaccharide biosynthetic process"/>
    <property type="evidence" value="ECO:0007669"/>
    <property type="project" value="TreeGrafter"/>
</dbReference>
<dbReference type="Pfam" id="PF12000">
    <property type="entry name" value="Glyco_trans_4_3"/>
    <property type="match status" value="1"/>
</dbReference>
<sequence>MRILLIHPACTVQLADFCDFLRKTYLHEIVLLTGRQGLQLPGVRVVTYRPSRQPSPQGHPYVTPAEDAVLQGQAAYRAAAGELKSQGFIPDVIYGYAGWGPTLYMKDLFPGIPLICNFEWFTHTDNLAFFFPGQDPTIDKACRIRTQNARIVIDLYSCDLGITPTYYQKSKFPPEYAEKIKVLHDGVNTQLYRPKRGYKLVLPEGKLDCSQVAELVTYVVNGQEHYSGYRQFMEAASIIQRRPKCHILVCGAGVRNLERKMADGKTYKQHIIDSCSLDINRIHFLDDLPAPWYSQIFQASTVHVYLTEPFFLSFSLLEAMSCGCALVASNTPPVKEMLLDGVNGLLADMQSPQDIANKIEELLDHPGRREVLAVRARECILERYDTARVFPEKLKLFTDSQIFKKTGP</sequence>
<dbReference type="Gene3D" id="3.40.50.2000">
    <property type="entry name" value="Glycogen Phosphorylase B"/>
    <property type="match status" value="1"/>
</dbReference>
<reference evidence="4 5" key="1">
    <citation type="journal article" date="2018" name="Int. J. Syst. Evol. Microbiol.">
        <title>Methylomusa anaerophila gen. nov., sp. nov., an anaerobic methanol-utilizing bacterium isolated from a microbial fuel cell.</title>
        <authorList>
            <person name="Amano N."/>
            <person name="Yamamuro A."/>
            <person name="Miyahara M."/>
            <person name="Kouzuma A."/>
            <person name="Abe T."/>
            <person name="Watanabe K."/>
        </authorList>
    </citation>
    <scope>NUCLEOTIDE SEQUENCE [LARGE SCALE GENOMIC DNA]</scope>
    <source>
        <strain evidence="4 5">MMFC1</strain>
    </source>
</reference>
<keyword evidence="5" id="KW-1185">Reference proteome</keyword>